<organism evidence="1 2">
    <name type="scientific">Panagrolaimus superbus</name>
    <dbReference type="NCBI Taxonomy" id="310955"/>
    <lineage>
        <taxon>Eukaryota</taxon>
        <taxon>Metazoa</taxon>
        <taxon>Ecdysozoa</taxon>
        <taxon>Nematoda</taxon>
        <taxon>Chromadorea</taxon>
        <taxon>Rhabditida</taxon>
        <taxon>Tylenchina</taxon>
        <taxon>Panagrolaimomorpha</taxon>
        <taxon>Panagrolaimoidea</taxon>
        <taxon>Panagrolaimidae</taxon>
        <taxon>Panagrolaimus</taxon>
    </lineage>
</organism>
<accession>A0A914YA91</accession>
<reference evidence="2" key="1">
    <citation type="submission" date="2022-11" db="UniProtKB">
        <authorList>
            <consortium name="WormBaseParasite"/>
        </authorList>
    </citation>
    <scope>IDENTIFICATION</scope>
</reference>
<keyword evidence="1" id="KW-1185">Reference proteome</keyword>
<protein>
    <submittedName>
        <fullName evidence="2">Uncharacterized protein</fullName>
    </submittedName>
</protein>
<proteinExistence type="predicted"/>
<dbReference type="Proteomes" id="UP000887577">
    <property type="component" value="Unplaced"/>
</dbReference>
<dbReference type="WBParaSite" id="PSU_v2.g16346.t1">
    <property type="protein sequence ID" value="PSU_v2.g16346.t1"/>
    <property type="gene ID" value="PSU_v2.g16346"/>
</dbReference>
<sequence>MGCSQCRHNSVKESFSAEEILIKVLRIIQSERTTMVFRNIIALELVYDRQPIDNDRDPVVESADLR</sequence>
<dbReference type="AlphaFoldDB" id="A0A914YA91"/>
<evidence type="ECO:0000313" key="1">
    <source>
        <dbReference type="Proteomes" id="UP000887577"/>
    </source>
</evidence>
<evidence type="ECO:0000313" key="2">
    <source>
        <dbReference type="WBParaSite" id="PSU_v2.g16346.t1"/>
    </source>
</evidence>
<name>A0A914YA91_9BILA</name>